<proteinExistence type="predicted"/>
<dbReference type="OrthoDB" id="5917376at2"/>
<name>A0A128EY00_9GAMM</name>
<dbReference type="AlphaFoldDB" id="A0A128EY00"/>
<feature type="transmembrane region" description="Helical" evidence="1">
    <location>
        <begin position="12"/>
        <end position="30"/>
    </location>
</feature>
<protein>
    <submittedName>
        <fullName evidence="2">Uncharacterized protein</fullName>
    </submittedName>
</protein>
<reference evidence="3" key="1">
    <citation type="submission" date="2016-02" db="EMBL/GenBank/DDBJ databases">
        <authorList>
            <person name="Rodrigo-Torres Lidia"/>
            <person name="Arahal R.David."/>
        </authorList>
    </citation>
    <scope>NUCLEOTIDE SEQUENCE [LARGE SCALE GENOMIC DNA]</scope>
    <source>
        <strain evidence="3">CECT 9029</strain>
    </source>
</reference>
<keyword evidence="1" id="KW-1133">Transmembrane helix</keyword>
<dbReference type="Proteomes" id="UP000071641">
    <property type="component" value="Unassembled WGS sequence"/>
</dbReference>
<keyword evidence="1" id="KW-0472">Membrane</keyword>
<dbReference type="RefSeq" id="WP_062661536.1">
    <property type="nucleotide sequence ID" value="NZ_FIZX01000001.1"/>
</dbReference>
<keyword evidence="3" id="KW-1185">Reference proteome</keyword>
<sequence length="136" mass="15291">MAAEKLTTGRLVQILVVMTVLIAAFIWRTLEHSESTSLQKCSVVAGSCSVSLRGETVEINFENQDDKSQIMRVRSVFEPGELRLLAEPVIVITSHKVLANEGEKRAYIYALPTDVNYGSAQKWMLFIDQDQLEINF</sequence>
<dbReference type="STRING" id="1796497.GCE9029_01114"/>
<evidence type="ECO:0000256" key="1">
    <source>
        <dbReference type="SAM" id="Phobius"/>
    </source>
</evidence>
<organism evidence="2 3">
    <name type="scientific">Grimontia celer</name>
    <dbReference type="NCBI Taxonomy" id="1796497"/>
    <lineage>
        <taxon>Bacteria</taxon>
        <taxon>Pseudomonadati</taxon>
        <taxon>Pseudomonadota</taxon>
        <taxon>Gammaproteobacteria</taxon>
        <taxon>Vibrionales</taxon>
        <taxon>Vibrionaceae</taxon>
        <taxon>Grimontia</taxon>
    </lineage>
</organism>
<evidence type="ECO:0000313" key="3">
    <source>
        <dbReference type="Proteomes" id="UP000071641"/>
    </source>
</evidence>
<accession>A0A128EY00</accession>
<evidence type="ECO:0000313" key="2">
    <source>
        <dbReference type="EMBL" id="CZF78886.1"/>
    </source>
</evidence>
<gene>
    <name evidence="2" type="ORF">GCE9029_01114</name>
</gene>
<dbReference type="EMBL" id="FIZX01000001">
    <property type="protein sequence ID" value="CZF78886.1"/>
    <property type="molecule type" value="Genomic_DNA"/>
</dbReference>
<keyword evidence="1" id="KW-0812">Transmembrane</keyword>